<dbReference type="Proteomes" id="UP000001307">
    <property type="component" value="Unassembled WGS sequence"/>
</dbReference>
<protein>
    <submittedName>
        <fullName evidence="2">Uncharacterized protein</fullName>
    </submittedName>
</protein>
<dbReference type="Proteomes" id="UP000011014">
    <property type="component" value="Unassembled WGS sequence"/>
</dbReference>
<gene>
    <name evidence="2" type="ORF">GSOID_T00015296001</name>
    <name evidence="3" type="ORF">GSOID_T00024725001</name>
</gene>
<evidence type="ECO:0000313" key="4">
    <source>
        <dbReference type="Proteomes" id="UP000001307"/>
    </source>
</evidence>
<feature type="transmembrane region" description="Helical" evidence="1">
    <location>
        <begin position="192"/>
        <end position="214"/>
    </location>
</feature>
<sequence length="272" mass="31041">MATYVVREESCFSRKCICFCAPFLLLLAIYWPFIRKIQSYAPDCIASSSFPFEDEIVRVEAPFDARYGQCKMLLGCYDESPKNGILTLLFFNPSEIKNGTFDRAAVYHYGTGIWSDSHILETTLNEIADNIGIGKTIEQQIEVDLPFERDAGDRVYYLVLNYPEELDLKFYLPSALEVSKIVQIEERRKIQIAIPILFTIGVIALISTLCFCFCRWRKKKQEISEESAEPTAPELEYQAPAAQPTFQIPMHYQATMNYPTARSALSKHGIHG</sequence>
<reference evidence="2" key="1">
    <citation type="journal article" date="2010" name="Science">
        <title>Plasticity of animal genome architecture unmasked by rapid evolution of a pelagic tunicate.</title>
        <authorList>
            <person name="Denoeud F."/>
            <person name="Henriet S."/>
            <person name="Mungpakdee S."/>
            <person name="Aury J.M."/>
            <person name="Da Silva C."/>
            <person name="Brinkmann H."/>
            <person name="Mikhaleva J."/>
            <person name="Olsen L.C."/>
            <person name="Jubin C."/>
            <person name="Canestro C."/>
            <person name="Bouquet J.M."/>
            <person name="Danks G."/>
            <person name="Poulain J."/>
            <person name="Campsteijn C."/>
            <person name="Adamski M."/>
            <person name="Cross I."/>
            <person name="Yadetie F."/>
            <person name="Muffato M."/>
            <person name="Louis A."/>
            <person name="Butcher S."/>
            <person name="Tsagkogeorga G."/>
            <person name="Konrad A."/>
            <person name="Singh S."/>
            <person name="Jensen M.F."/>
            <person name="Cong E.H."/>
            <person name="Eikeseth-Otteraa H."/>
            <person name="Noel B."/>
            <person name="Anthouard V."/>
            <person name="Porcel B.M."/>
            <person name="Kachouri-Lafond R."/>
            <person name="Nishino A."/>
            <person name="Ugolini M."/>
            <person name="Chourrout P."/>
            <person name="Nishida H."/>
            <person name="Aasland R."/>
            <person name="Huzurbazar S."/>
            <person name="Westhof E."/>
            <person name="Delsuc F."/>
            <person name="Lehrach H."/>
            <person name="Reinhardt R."/>
            <person name="Weissenbach J."/>
            <person name="Roy S.W."/>
            <person name="Artiguenave F."/>
            <person name="Postlethwait J.H."/>
            <person name="Manak J.R."/>
            <person name="Thompson E.M."/>
            <person name="Jaillon O."/>
            <person name="Du Pasquier L."/>
            <person name="Boudinot P."/>
            <person name="Liberles D.A."/>
            <person name="Volff J.N."/>
            <person name="Philippe H."/>
            <person name="Lenhard B."/>
            <person name="Roest Crollius H."/>
            <person name="Wincker P."/>
            <person name="Chourrout D."/>
        </authorList>
    </citation>
    <scope>NUCLEOTIDE SEQUENCE [LARGE SCALE GENOMIC DNA]</scope>
</reference>
<dbReference type="InParanoid" id="E4XMB0"/>
<keyword evidence="1" id="KW-0472">Membrane</keyword>
<name>E4XMB0_OIKDI</name>
<evidence type="ECO:0000313" key="3">
    <source>
        <dbReference type="EMBL" id="CBY34693.1"/>
    </source>
</evidence>
<organism evidence="2">
    <name type="scientific">Oikopleura dioica</name>
    <name type="common">Tunicate</name>
    <dbReference type="NCBI Taxonomy" id="34765"/>
    <lineage>
        <taxon>Eukaryota</taxon>
        <taxon>Metazoa</taxon>
        <taxon>Chordata</taxon>
        <taxon>Tunicata</taxon>
        <taxon>Appendicularia</taxon>
        <taxon>Copelata</taxon>
        <taxon>Oikopleuridae</taxon>
        <taxon>Oikopleura</taxon>
    </lineage>
</organism>
<proteinExistence type="predicted"/>
<evidence type="ECO:0000313" key="2">
    <source>
        <dbReference type="EMBL" id="CBY11117.1"/>
    </source>
</evidence>
<accession>E4XMB0</accession>
<evidence type="ECO:0000256" key="1">
    <source>
        <dbReference type="SAM" id="Phobius"/>
    </source>
</evidence>
<dbReference type="EMBL" id="FN654534">
    <property type="protein sequence ID" value="CBY34693.1"/>
    <property type="molecule type" value="Genomic_DNA"/>
</dbReference>
<keyword evidence="1" id="KW-0812">Transmembrane</keyword>
<keyword evidence="1" id="KW-1133">Transmembrane helix</keyword>
<keyword evidence="4" id="KW-1185">Reference proteome</keyword>
<dbReference type="EMBL" id="FN653076">
    <property type="protein sequence ID" value="CBY11117.1"/>
    <property type="molecule type" value="Genomic_DNA"/>
</dbReference>
<dbReference type="AlphaFoldDB" id="E4XMB0"/>
<feature type="transmembrane region" description="Helical" evidence="1">
    <location>
        <begin position="12"/>
        <end position="33"/>
    </location>
</feature>